<dbReference type="InterPro" id="IPR027478">
    <property type="entry name" value="LdcA_N"/>
</dbReference>
<dbReference type="CDD" id="cd07062">
    <property type="entry name" value="Peptidase_S66_mccF_like"/>
    <property type="match status" value="1"/>
</dbReference>
<gene>
    <name evidence="5" type="ORF">CBW46_012845</name>
</gene>
<dbReference type="InterPro" id="IPR027461">
    <property type="entry name" value="Carboxypeptidase_A_C_sf"/>
</dbReference>
<dbReference type="Proteomes" id="UP000214746">
    <property type="component" value="Unassembled WGS sequence"/>
</dbReference>
<evidence type="ECO:0000259" key="3">
    <source>
        <dbReference type="Pfam" id="PF02016"/>
    </source>
</evidence>
<dbReference type="InterPro" id="IPR003507">
    <property type="entry name" value="S66_fam"/>
</dbReference>
<dbReference type="PANTHER" id="PTHR30237">
    <property type="entry name" value="MURAMOYLTETRAPEPTIDE CARBOXYPEPTIDASE"/>
    <property type="match status" value="1"/>
</dbReference>
<dbReference type="PIRSF" id="PIRSF028757">
    <property type="entry name" value="LD-carboxypeptidase"/>
    <property type="match status" value="1"/>
</dbReference>
<dbReference type="Gene3D" id="3.50.30.60">
    <property type="entry name" value="LD-carboxypeptidase A C-terminal domain-like"/>
    <property type="match status" value="1"/>
</dbReference>
<dbReference type="InterPro" id="IPR040449">
    <property type="entry name" value="Peptidase_S66_N"/>
</dbReference>
<dbReference type="Pfam" id="PF02016">
    <property type="entry name" value="Peptidase_S66"/>
    <property type="match status" value="1"/>
</dbReference>
<sequence length="348" mass="39617">MIKAKRMMPGSRIAIISPSSGLPHLFPEIYELGLKSLQEVMGFEVVEMPAARMSSDDLYRNPQLRANDINKCFKDNSIDGVITSIGGYESIRILPFLDTETIINNPKFIMGFSDATTFLTYLNQLGMVTFYGPSVMAGLAQIKNLPSEYTQHLKSILFANQFPYEYTPFKKWTNGYRDWSDLDTLGECEQFYENRTGWTFLQGNSVEQGYLWGGCIDVLEFMKSTIYWPSESFWEDKVLFFETSEEKPSPRQVGYFLRNYGMQGIFSRIKGVIFGRAKDYTGEEKLKLNEIIVDVIKGEFGAEKIPVVVDFDFGHTDPKLILPLGGKVELNPDTNEIKLLDSPFTEAN</sequence>
<dbReference type="Pfam" id="PF17676">
    <property type="entry name" value="Peptidase_S66C"/>
    <property type="match status" value="1"/>
</dbReference>
<evidence type="ECO:0000313" key="6">
    <source>
        <dbReference type="Proteomes" id="UP000214746"/>
    </source>
</evidence>
<proteinExistence type="inferred from homology"/>
<dbReference type="SUPFAM" id="SSF52317">
    <property type="entry name" value="Class I glutamine amidotransferase-like"/>
    <property type="match status" value="1"/>
</dbReference>
<dbReference type="InterPro" id="IPR029062">
    <property type="entry name" value="Class_I_gatase-like"/>
</dbReference>
<dbReference type="InterPro" id="IPR040921">
    <property type="entry name" value="Peptidase_S66C"/>
</dbReference>
<name>A0A2W1NNZ6_PAEXE</name>
<evidence type="ECO:0000256" key="1">
    <source>
        <dbReference type="ARBA" id="ARBA00010233"/>
    </source>
</evidence>
<comment type="similarity">
    <text evidence="1">Belongs to the peptidase S66 family.</text>
</comment>
<reference evidence="5" key="1">
    <citation type="submission" date="2018-06" db="EMBL/GenBank/DDBJ databases">
        <title>Paenibacillus xerothermodurans sp. nov. an extremely dry heat resistant spore forming bacterium isolated from the soil of Cape Canaveral, Florida.</title>
        <authorList>
            <person name="Seuylemezian A."/>
            <person name="Kaur N."/>
            <person name="Patil P."/>
            <person name="Patil P."/>
            <person name="Mayilraj S."/>
            <person name="Vaishampayan P."/>
        </authorList>
    </citation>
    <scope>NUCLEOTIDE SEQUENCE [LARGE SCALE GENOMIC DNA]</scope>
    <source>
        <strain evidence="5">ATCC 27380</strain>
    </source>
</reference>
<dbReference type="EMBL" id="NHRJ02000006">
    <property type="protein sequence ID" value="PZE20643.1"/>
    <property type="molecule type" value="Genomic_DNA"/>
</dbReference>
<comment type="caution">
    <text evidence="5">The sequence shown here is derived from an EMBL/GenBank/DDBJ whole genome shotgun (WGS) entry which is preliminary data.</text>
</comment>
<organism evidence="5 6">
    <name type="scientific">Paenibacillus xerothermodurans</name>
    <dbReference type="NCBI Taxonomy" id="1977292"/>
    <lineage>
        <taxon>Bacteria</taxon>
        <taxon>Bacillati</taxon>
        <taxon>Bacillota</taxon>
        <taxon>Bacilli</taxon>
        <taxon>Bacillales</taxon>
        <taxon>Paenibacillaceae</taxon>
        <taxon>Paenibacillus</taxon>
    </lineage>
</organism>
<accession>A0A2W1NNZ6</accession>
<protein>
    <submittedName>
        <fullName evidence="5">LD-carboxypeptidase</fullName>
    </submittedName>
</protein>
<dbReference type="SUPFAM" id="SSF141986">
    <property type="entry name" value="LD-carboxypeptidase A C-terminal domain-like"/>
    <property type="match status" value="1"/>
</dbReference>
<keyword evidence="6" id="KW-1185">Reference proteome</keyword>
<keyword evidence="2" id="KW-0378">Hydrolase</keyword>
<feature type="domain" description="LD-carboxypeptidase N-terminal" evidence="3">
    <location>
        <begin position="13"/>
        <end position="132"/>
    </location>
</feature>
<dbReference type="GO" id="GO:0004180">
    <property type="term" value="F:carboxypeptidase activity"/>
    <property type="evidence" value="ECO:0007669"/>
    <property type="project" value="UniProtKB-KW"/>
</dbReference>
<dbReference type="OrthoDB" id="9807329at2"/>
<dbReference type="RefSeq" id="WP_089200397.1">
    <property type="nucleotide sequence ID" value="NZ_NHRJ02000006.1"/>
</dbReference>
<evidence type="ECO:0000259" key="4">
    <source>
        <dbReference type="Pfam" id="PF17676"/>
    </source>
</evidence>
<dbReference type="Gene3D" id="3.40.50.10740">
    <property type="entry name" value="Class I glutamine amidotransferase-like"/>
    <property type="match status" value="1"/>
</dbReference>
<evidence type="ECO:0000256" key="2">
    <source>
        <dbReference type="ARBA" id="ARBA00022801"/>
    </source>
</evidence>
<dbReference type="PANTHER" id="PTHR30237:SF4">
    <property type="entry name" value="LD-CARBOXYPEPTIDASE C-TERMINAL DOMAIN-CONTAINING PROTEIN"/>
    <property type="match status" value="1"/>
</dbReference>
<evidence type="ECO:0000313" key="5">
    <source>
        <dbReference type="EMBL" id="PZE20643.1"/>
    </source>
</evidence>
<feature type="domain" description="LD-carboxypeptidase C-terminal" evidence="4">
    <location>
        <begin position="208"/>
        <end position="330"/>
    </location>
</feature>
<dbReference type="AlphaFoldDB" id="A0A2W1NNZ6"/>